<sequence>MIIANNKKAFFDYFIEEKYEAGIELKGSEVKSIKAGKVGIKESFVRIINDEIFIMGMSVVPWEFGSVYNPEERRVRKLLLHRKEIKKIHEKVKIKGYTIVPLDVHLSKGYVKIQIAIAKGKKTYDKRESIAKKDQERNLKREFKSNNR</sequence>
<dbReference type="AlphaFoldDB" id="A0A0M1VS48"/>
<dbReference type="RefSeq" id="WP_008802528.1">
    <property type="nucleotide sequence ID" value="NZ_KQ235735.1"/>
</dbReference>
<comment type="similarity">
    <text evidence="3">Belongs to the SmpB family.</text>
</comment>
<organism evidence="5 6">
    <name type="scientific">Fusobacterium vincentii 4_1_13</name>
    <dbReference type="NCBI Taxonomy" id="469606"/>
    <lineage>
        <taxon>Bacteria</taxon>
        <taxon>Fusobacteriati</taxon>
        <taxon>Fusobacteriota</taxon>
        <taxon>Fusobacteriia</taxon>
        <taxon>Fusobacteriales</taxon>
        <taxon>Fusobacteriaceae</taxon>
        <taxon>Fusobacterium</taxon>
    </lineage>
</organism>
<comment type="caution">
    <text evidence="5">The sequence shown here is derived from an EMBL/GenBank/DDBJ whole genome shotgun (WGS) entry which is preliminary data.</text>
</comment>
<dbReference type="NCBIfam" id="NF003843">
    <property type="entry name" value="PRK05422.1"/>
    <property type="match status" value="1"/>
</dbReference>
<dbReference type="CDD" id="cd09294">
    <property type="entry name" value="SmpB"/>
    <property type="match status" value="1"/>
</dbReference>
<reference evidence="5 6" key="1">
    <citation type="submission" date="2011-10" db="EMBL/GenBank/DDBJ databases">
        <title>The Genome Sequence of Fusobacterium sp. 4_1_13.</title>
        <authorList>
            <consortium name="The Broad Institute Genome Sequencing Platform"/>
            <person name="Earl A."/>
            <person name="Ward D."/>
            <person name="Feldgarden M."/>
            <person name="Gevers D."/>
            <person name="Strauss J."/>
            <person name="Ambrose C."/>
            <person name="Allen-Vercoe E."/>
            <person name="Young S.K."/>
            <person name="Zeng Q."/>
            <person name="Gargeya S."/>
            <person name="Fitzgerald M."/>
            <person name="Haas B."/>
            <person name="Abouelleil A."/>
            <person name="Alvarado L."/>
            <person name="Arachchi H.M."/>
            <person name="Berlin A."/>
            <person name="Brown A."/>
            <person name="Chapman S.B."/>
            <person name="Chen Z."/>
            <person name="Dunbar C."/>
            <person name="Freedman E."/>
            <person name="Gearin G."/>
            <person name="Goldberg J."/>
            <person name="Griggs A."/>
            <person name="Gujja S."/>
            <person name="Heiman D."/>
            <person name="Howarth C."/>
            <person name="Larson L."/>
            <person name="Lui A."/>
            <person name="MacDonald P.J."/>
            <person name="Montmayeur A."/>
            <person name="Murphy C."/>
            <person name="Neiman D."/>
            <person name="Pearson M."/>
            <person name="Priest M."/>
            <person name="Roberts A."/>
            <person name="Saif S."/>
            <person name="Shea T."/>
            <person name="Shenoy N."/>
            <person name="Sisk P."/>
            <person name="Stolte C."/>
            <person name="Sykes S."/>
            <person name="Wortman J."/>
            <person name="Nusbaum C."/>
            <person name="Birren B."/>
        </authorList>
    </citation>
    <scope>NUCLEOTIDE SEQUENCE [LARGE SCALE GENOMIC DNA]</scope>
    <source>
        <strain evidence="5 6">4_1_13</strain>
    </source>
</reference>
<evidence type="ECO:0000256" key="4">
    <source>
        <dbReference type="SAM" id="MobiDB-lite"/>
    </source>
</evidence>
<dbReference type="InterPro" id="IPR020081">
    <property type="entry name" value="SsrA-bd_prot_CS"/>
</dbReference>
<dbReference type="SUPFAM" id="SSF74982">
    <property type="entry name" value="Small protein B (SmpB)"/>
    <property type="match status" value="1"/>
</dbReference>
<dbReference type="InterPro" id="IPR023620">
    <property type="entry name" value="SmpB"/>
</dbReference>
<dbReference type="GO" id="GO:0005829">
    <property type="term" value="C:cytosol"/>
    <property type="evidence" value="ECO:0007669"/>
    <property type="project" value="TreeGrafter"/>
</dbReference>
<protein>
    <recommendedName>
        <fullName evidence="3">SsrA-binding protein</fullName>
    </recommendedName>
    <alternativeName>
        <fullName evidence="3">Small protein B</fullName>
    </alternativeName>
</protein>
<dbReference type="NCBIfam" id="TIGR00086">
    <property type="entry name" value="smpB"/>
    <property type="match status" value="1"/>
</dbReference>
<dbReference type="GO" id="GO:0003723">
    <property type="term" value="F:RNA binding"/>
    <property type="evidence" value="ECO:0007669"/>
    <property type="project" value="UniProtKB-UniRule"/>
</dbReference>
<dbReference type="InterPro" id="IPR000037">
    <property type="entry name" value="SsrA-bd_prot"/>
</dbReference>
<dbReference type="PANTHER" id="PTHR30308">
    <property type="entry name" value="TMRNA-BINDING COMPONENT OF TRANS-TRANSLATION TAGGING COMPLEX"/>
    <property type="match status" value="1"/>
</dbReference>
<gene>
    <name evidence="3" type="primary">smpB</name>
    <name evidence="5" type="ORF">FSCG_00194</name>
</gene>
<dbReference type="HOGENOM" id="CLU_108953_0_1_0"/>
<feature type="region of interest" description="Disordered" evidence="4">
    <location>
        <begin position="128"/>
        <end position="148"/>
    </location>
</feature>
<evidence type="ECO:0000313" key="6">
    <source>
        <dbReference type="Proteomes" id="UP000004925"/>
    </source>
</evidence>
<dbReference type="GO" id="GO:0070930">
    <property type="term" value="P:trans-translation-dependent protein tagging"/>
    <property type="evidence" value="ECO:0007669"/>
    <property type="project" value="TreeGrafter"/>
</dbReference>
<dbReference type="eggNOG" id="COG0691">
    <property type="taxonomic scope" value="Bacteria"/>
</dbReference>
<name>A0A0M1VS48_FUSVC</name>
<dbReference type="PROSITE" id="PS01317">
    <property type="entry name" value="SSRP"/>
    <property type="match status" value="1"/>
</dbReference>
<dbReference type="HAMAP" id="MF_00023">
    <property type="entry name" value="SmpB"/>
    <property type="match status" value="1"/>
</dbReference>
<dbReference type="Proteomes" id="UP000004925">
    <property type="component" value="Unassembled WGS sequence"/>
</dbReference>
<evidence type="ECO:0000256" key="2">
    <source>
        <dbReference type="ARBA" id="ARBA00022884"/>
    </source>
</evidence>
<evidence type="ECO:0000256" key="3">
    <source>
        <dbReference type="HAMAP-Rule" id="MF_00023"/>
    </source>
</evidence>
<keyword evidence="1 3" id="KW-0963">Cytoplasm</keyword>
<comment type="subcellular location">
    <subcellularLocation>
        <location evidence="3">Cytoplasm</location>
    </subcellularLocation>
    <text evidence="3">The tmRNA-SmpB complex associates with stalled 70S ribosomes.</text>
</comment>
<comment type="function">
    <text evidence="3">Required for rescue of stalled ribosomes mediated by trans-translation. Binds to transfer-messenger RNA (tmRNA), required for stable association of tmRNA with ribosomes. tmRNA and SmpB together mimic tRNA shape, replacing the anticodon stem-loop with SmpB. tmRNA is encoded by the ssrA gene; the 2 termini fold to resemble tRNA(Ala) and it encodes a 'tag peptide', a short internal open reading frame. During trans-translation Ala-aminoacylated tmRNA acts like a tRNA, entering the A-site of stalled ribosomes, displacing the stalled mRNA. The ribosome then switches to translate the ORF on the tmRNA; the nascent peptide is terminated with the 'tag peptide' encoded by the tmRNA and targeted for degradation. The ribosome is freed to recommence translation, which seems to be the essential function of trans-translation.</text>
</comment>
<accession>A0A0M1VS48</accession>
<dbReference type="GO" id="GO:0070929">
    <property type="term" value="P:trans-translation"/>
    <property type="evidence" value="ECO:0007669"/>
    <property type="project" value="UniProtKB-UniRule"/>
</dbReference>
<proteinExistence type="inferred from homology"/>
<dbReference type="Pfam" id="PF01668">
    <property type="entry name" value="SmpB"/>
    <property type="match status" value="1"/>
</dbReference>
<keyword evidence="2 3" id="KW-0694">RNA-binding</keyword>
<evidence type="ECO:0000313" key="5">
    <source>
        <dbReference type="EMBL" id="EEO39481.1"/>
    </source>
</evidence>
<dbReference type="Gene3D" id="2.40.280.10">
    <property type="match status" value="1"/>
</dbReference>
<dbReference type="EMBL" id="ACDE02000013">
    <property type="protein sequence ID" value="EEO39481.1"/>
    <property type="molecule type" value="Genomic_DNA"/>
</dbReference>
<evidence type="ECO:0000256" key="1">
    <source>
        <dbReference type="ARBA" id="ARBA00022490"/>
    </source>
</evidence>
<dbReference type="PANTHER" id="PTHR30308:SF2">
    <property type="entry name" value="SSRA-BINDING PROTEIN"/>
    <property type="match status" value="1"/>
</dbReference>